<accession>A0ACC2TKF8</accession>
<dbReference type="EMBL" id="QTSX02002841">
    <property type="protein sequence ID" value="KAJ9075089.1"/>
    <property type="molecule type" value="Genomic_DNA"/>
</dbReference>
<sequence length="174" mass="18330">MVPASGPWALLGNILSYIVKLAPILWWALRPQVPRNPPQAGSLTPSSQYLPKRGLNLLRKKCPPPLRRRLSAPSQPPKKTPAHPDRHSGPPASPSPACLPSASLPATSLGPAAHPLVHPVASMPAASPQPTCLLPGLQSAASHPPGSQGLACNQSETLLKYSQSKKSLNTREDS</sequence>
<evidence type="ECO:0000313" key="2">
    <source>
        <dbReference type="Proteomes" id="UP001165960"/>
    </source>
</evidence>
<proteinExistence type="predicted"/>
<organism evidence="1 2">
    <name type="scientific">Entomophthora muscae</name>
    <dbReference type="NCBI Taxonomy" id="34485"/>
    <lineage>
        <taxon>Eukaryota</taxon>
        <taxon>Fungi</taxon>
        <taxon>Fungi incertae sedis</taxon>
        <taxon>Zoopagomycota</taxon>
        <taxon>Entomophthoromycotina</taxon>
        <taxon>Entomophthoromycetes</taxon>
        <taxon>Entomophthorales</taxon>
        <taxon>Entomophthoraceae</taxon>
        <taxon>Entomophthora</taxon>
    </lineage>
</organism>
<comment type="caution">
    <text evidence="1">The sequence shown here is derived from an EMBL/GenBank/DDBJ whole genome shotgun (WGS) entry which is preliminary data.</text>
</comment>
<keyword evidence="2" id="KW-1185">Reference proteome</keyword>
<evidence type="ECO:0000313" key="1">
    <source>
        <dbReference type="EMBL" id="KAJ9075089.1"/>
    </source>
</evidence>
<protein>
    <submittedName>
        <fullName evidence="1">Uncharacterized protein</fullName>
    </submittedName>
</protein>
<name>A0ACC2TKF8_9FUNG</name>
<gene>
    <name evidence="1" type="ORF">DSO57_1000369</name>
</gene>
<dbReference type="Proteomes" id="UP001165960">
    <property type="component" value="Unassembled WGS sequence"/>
</dbReference>
<reference evidence="1" key="1">
    <citation type="submission" date="2022-04" db="EMBL/GenBank/DDBJ databases">
        <title>Genome of the entomopathogenic fungus Entomophthora muscae.</title>
        <authorList>
            <person name="Elya C."/>
            <person name="Lovett B.R."/>
            <person name="Lee E."/>
            <person name="Macias A.M."/>
            <person name="Hajek A.E."/>
            <person name="De Bivort B.L."/>
            <person name="Kasson M.T."/>
            <person name="De Fine Licht H.H."/>
            <person name="Stajich J.E."/>
        </authorList>
    </citation>
    <scope>NUCLEOTIDE SEQUENCE</scope>
    <source>
        <strain evidence="1">Berkeley</strain>
    </source>
</reference>